<dbReference type="Pfam" id="PF07314">
    <property type="entry name" value="Lit"/>
    <property type="match status" value="1"/>
</dbReference>
<feature type="transmembrane region" description="Helical" evidence="1">
    <location>
        <begin position="84"/>
        <end position="102"/>
    </location>
</feature>
<feature type="transmembrane region" description="Helical" evidence="1">
    <location>
        <begin position="164"/>
        <end position="182"/>
    </location>
</feature>
<dbReference type="AlphaFoldDB" id="A0A6S6TCI8"/>
<name>A0A6S6TCI8_9BACT</name>
<feature type="transmembrane region" description="Helical" evidence="1">
    <location>
        <begin position="7"/>
        <end position="30"/>
    </location>
</feature>
<feature type="transmembrane region" description="Helical" evidence="1">
    <location>
        <begin position="109"/>
        <end position="128"/>
    </location>
</feature>
<gene>
    <name evidence="2" type="ORF">HELGO_WM5588</name>
</gene>
<proteinExistence type="predicted"/>
<dbReference type="InterPro" id="IPR010178">
    <property type="entry name" value="Lit"/>
</dbReference>
<keyword evidence="1" id="KW-0472">Membrane</keyword>
<sequence>MVKRLSFFLLTIIVLISLYLSVFELLLYSFHSPLGNTIKNPTLQEATWTYLIHQKYMGFIELDTYTIYEKRHLLDVKKVFEKTYDLWIIFTLLSVVILLFFFKKIIKSVIALGISINILLIVFSLNFIKSFELFHNLFFKNNSWIFSNDSLLIQLFPLHYFQEFFILLLLLTFSIFILLYMYRYLNAKNSTLFTIT</sequence>
<evidence type="ECO:0008006" key="3">
    <source>
        <dbReference type="Google" id="ProtNLM"/>
    </source>
</evidence>
<accession>A0A6S6TCI8</accession>
<organism evidence="2">
    <name type="scientific">uncultured Sulfurovum sp</name>
    <dbReference type="NCBI Taxonomy" id="269237"/>
    <lineage>
        <taxon>Bacteria</taxon>
        <taxon>Pseudomonadati</taxon>
        <taxon>Campylobacterota</taxon>
        <taxon>Epsilonproteobacteria</taxon>
        <taxon>Campylobacterales</taxon>
        <taxon>Sulfurovaceae</taxon>
        <taxon>Sulfurovum</taxon>
        <taxon>environmental samples</taxon>
    </lineage>
</organism>
<keyword evidence="1" id="KW-0812">Transmembrane</keyword>
<protein>
    <recommendedName>
        <fullName evidence="3">Integral membrane protein</fullName>
    </recommendedName>
</protein>
<keyword evidence="1" id="KW-1133">Transmembrane helix</keyword>
<evidence type="ECO:0000313" key="2">
    <source>
        <dbReference type="EMBL" id="CAA6812616.1"/>
    </source>
</evidence>
<reference evidence="2" key="1">
    <citation type="submission" date="2020-01" db="EMBL/GenBank/DDBJ databases">
        <authorList>
            <person name="Meier V. D."/>
            <person name="Meier V D."/>
        </authorList>
    </citation>
    <scope>NUCLEOTIDE SEQUENCE</scope>
    <source>
        <strain evidence="2">HLG_WM_MAG_06</strain>
    </source>
</reference>
<dbReference type="EMBL" id="CACVAP010000068">
    <property type="protein sequence ID" value="CAA6812616.1"/>
    <property type="molecule type" value="Genomic_DNA"/>
</dbReference>
<evidence type="ECO:0000256" key="1">
    <source>
        <dbReference type="SAM" id="Phobius"/>
    </source>
</evidence>